<dbReference type="Proteomes" id="UP001431209">
    <property type="component" value="Unassembled WGS sequence"/>
</dbReference>
<accession>A0AAW2ZHA0</accession>
<reference evidence="1 2" key="1">
    <citation type="submission" date="2024-03" db="EMBL/GenBank/DDBJ databases">
        <title>The Acrasis kona genome and developmental transcriptomes reveal deep origins of eukaryotic multicellular pathways.</title>
        <authorList>
            <person name="Sheikh S."/>
            <person name="Fu C.-J."/>
            <person name="Brown M.W."/>
            <person name="Baldauf S.L."/>
        </authorList>
    </citation>
    <scope>NUCLEOTIDE SEQUENCE [LARGE SCALE GENOMIC DNA]</scope>
    <source>
        <strain evidence="1 2">ATCC MYA-3509</strain>
    </source>
</reference>
<proteinExistence type="predicted"/>
<dbReference type="InterPro" id="IPR032675">
    <property type="entry name" value="LRR_dom_sf"/>
</dbReference>
<keyword evidence="2" id="KW-1185">Reference proteome</keyword>
<dbReference type="SUPFAM" id="SSF52047">
    <property type="entry name" value="RNI-like"/>
    <property type="match status" value="1"/>
</dbReference>
<sequence length="132" mass="14881">MSKKLHVKELAERIEDEDDTLTKLELQSLSIDENDLTTLLEPLKNSKIVKELNLSNNESLDDHSVGVLCDIISSCKSLNKIYLEGTLYTKISTILHAIKITESIEDATLPEAATEDELDLLDAILEERERKD</sequence>
<comment type="caution">
    <text evidence="1">The sequence shown here is derived from an EMBL/GenBank/DDBJ whole genome shotgun (WGS) entry which is preliminary data.</text>
</comment>
<keyword evidence="1" id="KW-0675">Receptor</keyword>
<dbReference type="GO" id="GO:0016301">
    <property type="term" value="F:kinase activity"/>
    <property type="evidence" value="ECO:0007669"/>
    <property type="project" value="UniProtKB-KW"/>
</dbReference>
<keyword evidence="1" id="KW-0808">Transferase</keyword>
<organism evidence="1 2">
    <name type="scientific">Acrasis kona</name>
    <dbReference type="NCBI Taxonomy" id="1008807"/>
    <lineage>
        <taxon>Eukaryota</taxon>
        <taxon>Discoba</taxon>
        <taxon>Heterolobosea</taxon>
        <taxon>Tetramitia</taxon>
        <taxon>Eutetramitia</taxon>
        <taxon>Acrasidae</taxon>
        <taxon>Acrasis</taxon>
    </lineage>
</organism>
<dbReference type="EMBL" id="JAOPGA020001480">
    <property type="protein sequence ID" value="KAL0488830.1"/>
    <property type="molecule type" value="Genomic_DNA"/>
</dbReference>
<name>A0AAW2ZHA0_9EUKA</name>
<dbReference type="AlphaFoldDB" id="A0AAW2ZHA0"/>
<gene>
    <name evidence="1" type="ORF">AKO1_013109</name>
</gene>
<evidence type="ECO:0000313" key="2">
    <source>
        <dbReference type="Proteomes" id="UP001431209"/>
    </source>
</evidence>
<dbReference type="Gene3D" id="3.80.10.10">
    <property type="entry name" value="Ribonuclease Inhibitor"/>
    <property type="match status" value="1"/>
</dbReference>
<keyword evidence="1" id="KW-0418">Kinase</keyword>
<evidence type="ECO:0000313" key="1">
    <source>
        <dbReference type="EMBL" id="KAL0488830.1"/>
    </source>
</evidence>
<protein>
    <submittedName>
        <fullName evidence="1">LRR receptor-like serine/threonine-protein kinase</fullName>
    </submittedName>
</protein>